<proteinExistence type="predicted"/>
<dbReference type="EMBL" id="JASBWT010000011">
    <property type="protein sequence ID" value="KAJ9100482.1"/>
    <property type="molecule type" value="Genomic_DNA"/>
</dbReference>
<accession>A0ACC2VNI9</accession>
<dbReference type="Proteomes" id="UP001227268">
    <property type="component" value="Unassembled WGS sequence"/>
</dbReference>
<evidence type="ECO:0000313" key="2">
    <source>
        <dbReference type="Proteomes" id="UP001227268"/>
    </source>
</evidence>
<reference evidence="1" key="1">
    <citation type="submission" date="2023-04" db="EMBL/GenBank/DDBJ databases">
        <title>Draft Genome sequencing of Naganishia species isolated from polar environments using Oxford Nanopore Technology.</title>
        <authorList>
            <person name="Leo P."/>
            <person name="Venkateswaran K."/>
        </authorList>
    </citation>
    <scope>NUCLEOTIDE SEQUENCE</scope>
    <source>
        <strain evidence="1">MNA-CCFEE 5423</strain>
    </source>
</reference>
<name>A0ACC2VNI9_9TREE</name>
<sequence length="282" mass="31157">MNTGSSSSSGMNFTDDELVYLGGLNDQLSAYYRGRSAVTTDRAYAQAVETGTINPGAAHNHYDRHTMNDGQNNGKKGHSEEHYNVCDDDIRLANHTHASTSNHPMLTRQNVRENAVNEEEYAPFEMEFERDEAIDAVNTAQLVHNDGDDLPDWAVAFDAQNSPPFIPSELEADDIEEGNIMNNIHVHDTQLIQPLPLDQPFQPIRPVPPFQPVPALVLPLPAIYVLSGITAPKTAAEKRDGATVPGPGMEGRDGRNDEGTQPKEHNRGLRRPGNDRITPRHR</sequence>
<keyword evidence="2" id="KW-1185">Reference proteome</keyword>
<organism evidence="1 2">
    <name type="scientific">Naganishia friedmannii</name>
    <dbReference type="NCBI Taxonomy" id="89922"/>
    <lineage>
        <taxon>Eukaryota</taxon>
        <taxon>Fungi</taxon>
        <taxon>Dikarya</taxon>
        <taxon>Basidiomycota</taxon>
        <taxon>Agaricomycotina</taxon>
        <taxon>Tremellomycetes</taxon>
        <taxon>Filobasidiales</taxon>
        <taxon>Filobasidiaceae</taxon>
        <taxon>Naganishia</taxon>
    </lineage>
</organism>
<evidence type="ECO:0000313" key="1">
    <source>
        <dbReference type="EMBL" id="KAJ9100482.1"/>
    </source>
</evidence>
<comment type="caution">
    <text evidence="1">The sequence shown here is derived from an EMBL/GenBank/DDBJ whole genome shotgun (WGS) entry which is preliminary data.</text>
</comment>
<protein>
    <submittedName>
        <fullName evidence="1">Uncharacterized protein</fullName>
    </submittedName>
</protein>
<gene>
    <name evidence="1" type="ORF">QFC21_003521</name>
</gene>